<organism evidence="7 8">
    <name type="scientific">Globisporangium ultimum (strain ATCC 200006 / CBS 805.95 / DAOM BR144)</name>
    <name type="common">Pythium ultimum</name>
    <dbReference type="NCBI Taxonomy" id="431595"/>
    <lineage>
        <taxon>Eukaryota</taxon>
        <taxon>Sar</taxon>
        <taxon>Stramenopiles</taxon>
        <taxon>Oomycota</taxon>
        <taxon>Peronosporomycetes</taxon>
        <taxon>Pythiales</taxon>
        <taxon>Pythiaceae</taxon>
        <taxon>Globisporangium</taxon>
    </lineage>
</organism>
<dbReference type="eggNOG" id="ENOG502QPYZ">
    <property type="taxonomic scope" value="Eukaryota"/>
</dbReference>
<dbReference type="EMBL" id="GL376603">
    <property type="status" value="NOT_ANNOTATED_CDS"/>
    <property type="molecule type" value="Genomic_DNA"/>
</dbReference>
<evidence type="ECO:0000313" key="8">
    <source>
        <dbReference type="Proteomes" id="UP000019132"/>
    </source>
</evidence>
<dbReference type="PRINTS" id="PR00320">
    <property type="entry name" value="GPROTEINBRPT"/>
</dbReference>
<dbReference type="InParanoid" id="K3WEI6"/>
<dbReference type="InterPro" id="IPR019775">
    <property type="entry name" value="WD40_repeat_CS"/>
</dbReference>
<evidence type="ECO:0000256" key="1">
    <source>
        <dbReference type="ARBA" id="ARBA00022574"/>
    </source>
</evidence>
<keyword evidence="2" id="KW-0677">Repeat</keyword>
<dbReference type="HOGENOM" id="CLU_251445_0_0_1"/>
<dbReference type="InterPro" id="IPR052640">
    <property type="entry name" value="Gemin-5"/>
</dbReference>
<dbReference type="InterPro" id="IPR011048">
    <property type="entry name" value="Haem_d1_sf"/>
</dbReference>
<dbReference type="SMART" id="SM00320">
    <property type="entry name" value="WD40"/>
    <property type="match status" value="11"/>
</dbReference>
<feature type="compositionally biased region" description="Basic and acidic residues" evidence="4">
    <location>
        <begin position="805"/>
        <end position="821"/>
    </location>
</feature>
<dbReference type="PANTHER" id="PTHR46362">
    <property type="entry name" value="GEM-ASSOCIATED PROTEIN 5"/>
    <property type="match status" value="1"/>
</dbReference>
<feature type="region of interest" description="Disordered" evidence="4">
    <location>
        <begin position="805"/>
        <end position="838"/>
    </location>
</feature>
<dbReference type="GO" id="GO:0032797">
    <property type="term" value="C:SMN complex"/>
    <property type="evidence" value="ECO:0007669"/>
    <property type="project" value="TreeGrafter"/>
</dbReference>
<evidence type="ECO:0008006" key="9">
    <source>
        <dbReference type="Google" id="ProtNLM"/>
    </source>
</evidence>
<evidence type="ECO:0000256" key="4">
    <source>
        <dbReference type="SAM" id="MobiDB-lite"/>
    </source>
</evidence>
<dbReference type="InterPro" id="IPR001680">
    <property type="entry name" value="WD40_rpt"/>
</dbReference>
<name>K3WEI6_GLOUD</name>
<dbReference type="SUPFAM" id="SSF51004">
    <property type="entry name" value="C-terminal (heme d1) domain of cytochrome cd1-nitrite reductase"/>
    <property type="match status" value="1"/>
</dbReference>
<dbReference type="Pfam" id="PF23774">
    <property type="entry name" value="TPR_GEMI5"/>
    <property type="match status" value="1"/>
</dbReference>
<dbReference type="InterPro" id="IPR024977">
    <property type="entry name" value="Apc4-like_WD40_dom"/>
</dbReference>
<dbReference type="AlphaFoldDB" id="K3WEI6"/>
<evidence type="ECO:0000313" key="7">
    <source>
        <dbReference type="EnsemblProtists" id="PYU1_T003377"/>
    </source>
</evidence>
<dbReference type="EnsemblProtists" id="PYU1_T003377">
    <property type="protein sequence ID" value="PYU1_T003377"/>
    <property type="gene ID" value="PYU1_G003367"/>
</dbReference>
<evidence type="ECO:0000259" key="5">
    <source>
        <dbReference type="Pfam" id="PF12894"/>
    </source>
</evidence>
<dbReference type="PROSITE" id="PS50294">
    <property type="entry name" value="WD_REPEATS_REGION"/>
    <property type="match status" value="1"/>
</dbReference>
<reference evidence="8" key="2">
    <citation type="submission" date="2010-04" db="EMBL/GenBank/DDBJ databases">
        <authorList>
            <person name="Buell R."/>
            <person name="Hamilton J."/>
            <person name="Hostetler J."/>
        </authorList>
    </citation>
    <scope>NUCLEOTIDE SEQUENCE [LARGE SCALE GENOMIC DNA]</scope>
    <source>
        <strain evidence="8">DAOM:BR144</strain>
    </source>
</reference>
<reference evidence="8" key="1">
    <citation type="journal article" date="2010" name="Genome Biol.">
        <title>Genome sequence of the necrotrophic plant pathogen Pythium ultimum reveals original pathogenicity mechanisms and effector repertoire.</title>
        <authorList>
            <person name="Levesque C.A."/>
            <person name="Brouwer H."/>
            <person name="Cano L."/>
            <person name="Hamilton J.P."/>
            <person name="Holt C."/>
            <person name="Huitema E."/>
            <person name="Raffaele S."/>
            <person name="Robideau G.P."/>
            <person name="Thines M."/>
            <person name="Win J."/>
            <person name="Zerillo M.M."/>
            <person name="Beakes G.W."/>
            <person name="Boore J.L."/>
            <person name="Busam D."/>
            <person name="Dumas B."/>
            <person name="Ferriera S."/>
            <person name="Fuerstenberg S.I."/>
            <person name="Gachon C.M."/>
            <person name="Gaulin E."/>
            <person name="Govers F."/>
            <person name="Grenville-Briggs L."/>
            <person name="Horner N."/>
            <person name="Hostetler J."/>
            <person name="Jiang R.H."/>
            <person name="Johnson J."/>
            <person name="Krajaejun T."/>
            <person name="Lin H."/>
            <person name="Meijer H.J."/>
            <person name="Moore B."/>
            <person name="Morris P."/>
            <person name="Phuntmart V."/>
            <person name="Puiu D."/>
            <person name="Shetty J."/>
            <person name="Stajich J.E."/>
            <person name="Tripathy S."/>
            <person name="Wawra S."/>
            <person name="van West P."/>
            <person name="Whitty B.R."/>
            <person name="Coutinho P.M."/>
            <person name="Henrissat B."/>
            <person name="Martin F."/>
            <person name="Thomas P.D."/>
            <person name="Tyler B.M."/>
            <person name="De Vries R.P."/>
            <person name="Kamoun S."/>
            <person name="Yandell M."/>
            <person name="Tisserat N."/>
            <person name="Buell C.R."/>
        </authorList>
    </citation>
    <scope>NUCLEOTIDE SEQUENCE</scope>
    <source>
        <strain evidence="8">DAOM:BR144</strain>
    </source>
</reference>
<sequence length="1231" mass="135332">MEGDGALSVARDATDAQQLSIQGKEHLWVLPASTNWYCSKVELIDNGGESTKKALNNGTSTARFFAHLKRGKKDQRVTAVQFLNDANGALRLLCGGEEGSVQIWDVASLTLVEQHRKHGIEVMAVTASSQLDPTLVVAGDRQGRISTWTRDDEKVNLFTPIAGDGVFAISMAPHDKALVAVGYRSGVLCIVDAVEGNIRHRLEGHDQEIHNVVWKVPSLSVVSGQAASESDIWFASSSRDRSIKVWMMKSTDEPILEQVLTLPKGKLASSFNQAKRLWLPIAWSYNSALKANHHRLWSGSFDGNLFQWEWVSQDTTTSKKKTQACKPTVFKNGHSRLLFNIVSLSPAVGVPESKLISAPSMMTTSLDREFRVWREASASGSAPTCQNMFLGLGGHVYGVSYNASNEIVAAGIGDQTIRLWNMSPSTAVKNPYQADLLWKGLQSKVTCIAWNPFQKSILAYGTEDGQIGFFDIESKKNTRFKSSHSSQVQAFQWRRKQLKSKHADETDKNSFVQAMVALENAQADGCSLEDALANQDLMVGKQQKESELQVLLWSQEKSGCILESNPEKAEMASKKVNSVCSAFAWDSHSESLAVGCENGVVEIYSCICTDSSAEVASTFDAEFDLVQRYHEHEQKVTRLAWGTTKPSFLAIGSQDGKITVVNAGGSSEDMHALPKPSRLNKQVVGVYSEHKGAISSLCWGFHEDKMSGSFTTLASGSYDGTVQVWHIESNARLSCFRHHIGRVLTVDWITAFALASGGEDQTIRVWDYREQKEMPISVKASQLVGKNVRSTQQINADVVPVVDLRDEDRMQHDVKPSKPEDQPGTTKKSTAAKKKKKKVQAGIFHADTKVNADESIQHCRLLIASSEKVLPNYGKALSSISCEEQSSSDHLSAFESEEDEYKKEQDWEHLAQVYLLQGKISDALRVVANEGALNASWVAYAPMAGMDVWREVTNVYAHQLDKEGDKKNAALHFLSIDKVRDAIKCLASGHAYKEAIALIHSRLGPEDPLLSEVKLQHASYLEKNQRFAEAARTLLSIERGTASSRAICALVKTGDIGAFDAALDILISLKSKHAQSEEGYAGPAGVPAVEDWSIPSSIISNIIGKSLQVNDFALAEKASQFIGTGVTPTSPLSQSTPNRLNGFWFGESYEADIMEAQELLMDKNCFAYLVGPYTETDSSDILARTMQVGQCLLQFLFDAICGYLLSGLERIQEMFEVVGLSTHEHRLVSVN</sequence>
<evidence type="ECO:0000256" key="2">
    <source>
        <dbReference type="ARBA" id="ARBA00022737"/>
    </source>
</evidence>
<reference evidence="7" key="3">
    <citation type="submission" date="2015-02" db="UniProtKB">
        <authorList>
            <consortium name="EnsemblProtists"/>
        </authorList>
    </citation>
    <scope>IDENTIFICATION</scope>
    <source>
        <strain evidence="7">DAOM BR144</strain>
    </source>
</reference>
<feature type="repeat" description="WD" evidence="3">
    <location>
        <begin position="389"/>
        <end position="430"/>
    </location>
</feature>
<feature type="domain" description="Gem-associated protein 5 TPR" evidence="6">
    <location>
        <begin position="891"/>
        <end position="1073"/>
    </location>
</feature>
<dbReference type="PROSITE" id="PS00678">
    <property type="entry name" value="WD_REPEATS_1"/>
    <property type="match status" value="1"/>
</dbReference>
<dbReference type="STRING" id="431595.K3WEI6"/>
<dbReference type="Pfam" id="PF12894">
    <property type="entry name" value="ANAPC4_WD40"/>
    <property type="match status" value="1"/>
</dbReference>
<dbReference type="GO" id="GO:0005634">
    <property type="term" value="C:nucleus"/>
    <property type="evidence" value="ECO:0007669"/>
    <property type="project" value="TreeGrafter"/>
</dbReference>
<dbReference type="InterPro" id="IPR056421">
    <property type="entry name" value="TPR_GEMI5"/>
</dbReference>
<dbReference type="OMA" id="DYAFQMM"/>
<dbReference type="InterPro" id="IPR015943">
    <property type="entry name" value="WD40/YVTN_repeat-like_dom_sf"/>
</dbReference>
<dbReference type="SUPFAM" id="SSF50998">
    <property type="entry name" value="Quinoprotein alcohol dehydrogenase-like"/>
    <property type="match status" value="1"/>
</dbReference>
<dbReference type="PROSITE" id="PS50082">
    <property type="entry name" value="WD_REPEATS_2"/>
    <property type="match status" value="3"/>
</dbReference>
<protein>
    <recommendedName>
        <fullName evidence="9">Anaphase-promoting complex subunit 4 WD40 domain-containing protein</fullName>
    </recommendedName>
</protein>
<dbReference type="GO" id="GO:0000387">
    <property type="term" value="P:spliceosomal snRNP assembly"/>
    <property type="evidence" value="ECO:0007669"/>
    <property type="project" value="TreeGrafter"/>
</dbReference>
<proteinExistence type="predicted"/>
<dbReference type="Gene3D" id="2.130.10.10">
    <property type="entry name" value="YVTN repeat-like/Quinoprotein amine dehydrogenase"/>
    <property type="match status" value="2"/>
</dbReference>
<feature type="repeat" description="WD" evidence="3">
    <location>
        <begin position="713"/>
        <end position="735"/>
    </location>
</feature>
<dbReference type="Pfam" id="PF00400">
    <property type="entry name" value="WD40"/>
    <property type="match status" value="2"/>
</dbReference>
<keyword evidence="1 3" id="KW-0853">WD repeat</keyword>
<dbReference type="Proteomes" id="UP000019132">
    <property type="component" value="Unassembled WGS sequence"/>
</dbReference>
<dbReference type="VEuPathDB" id="FungiDB:PYU1_G003367"/>
<dbReference type="InterPro" id="IPR011047">
    <property type="entry name" value="Quinoprotein_ADH-like_sf"/>
</dbReference>
<evidence type="ECO:0000256" key="3">
    <source>
        <dbReference type="PROSITE-ProRule" id="PRU00221"/>
    </source>
</evidence>
<dbReference type="InterPro" id="IPR020472">
    <property type="entry name" value="WD40_PAC1"/>
</dbReference>
<feature type="repeat" description="WD" evidence="3">
    <location>
        <begin position="736"/>
        <end position="776"/>
    </location>
</feature>
<evidence type="ECO:0000259" key="6">
    <source>
        <dbReference type="Pfam" id="PF23774"/>
    </source>
</evidence>
<keyword evidence="8" id="KW-1185">Reference proteome</keyword>
<accession>K3WEI6</accession>
<dbReference type="PANTHER" id="PTHR46362:SF1">
    <property type="entry name" value="GEM-ASSOCIATED PROTEIN 5"/>
    <property type="match status" value="1"/>
</dbReference>
<feature type="domain" description="Anaphase-promoting complex subunit 4-like WD40" evidence="5">
    <location>
        <begin position="400"/>
        <end position="494"/>
    </location>
</feature>
<dbReference type="GO" id="GO:0003730">
    <property type="term" value="F:mRNA 3'-UTR binding"/>
    <property type="evidence" value="ECO:0007669"/>
    <property type="project" value="TreeGrafter"/>
</dbReference>